<dbReference type="EMBL" id="BPLR01004315">
    <property type="protein sequence ID" value="GIX93957.1"/>
    <property type="molecule type" value="Genomic_DNA"/>
</dbReference>
<comment type="caution">
    <text evidence="1">The sequence shown here is derived from an EMBL/GenBank/DDBJ whole genome shotgun (WGS) entry which is preliminary data.</text>
</comment>
<organism evidence="1 2">
    <name type="scientific">Caerostris extrusa</name>
    <name type="common">Bark spider</name>
    <name type="synonym">Caerostris bankana</name>
    <dbReference type="NCBI Taxonomy" id="172846"/>
    <lineage>
        <taxon>Eukaryota</taxon>
        <taxon>Metazoa</taxon>
        <taxon>Ecdysozoa</taxon>
        <taxon>Arthropoda</taxon>
        <taxon>Chelicerata</taxon>
        <taxon>Arachnida</taxon>
        <taxon>Araneae</taxon>
        <taxon>Araneomorphae</taxon>
        <taxon>Entelegynae</taxon>
        <taxon>Araneoidea</taxon>
        <taxon>Araneidae</taxon>
        <taxon>Caerostris</taxon>
    </lineage>
</organism>
<sequence length="111" mass="12496">MSLSNSAVHQVAQPIRPRSLNENFEFIDLNKVAKVATHVMREQLVKTITSVDGHFADIIGWCSMERGHCKSFNYLLSCAMFLDSNYLFILDNRGTATNVDKVSMKFRGPGN</sequence>
<evidence type="ECO:0000313" key="2">
    <source>
        <dbReference type="Proteomes" id="UP001054945"/>
    </source>
</evidence>
<accession>A0AAV4PFP4</accession>
<evidence type="ECO:0000313" key="1">
    <source>
        <dbReference type="EMBL" id="GIX93957.1"/>
    </source>
</evidence>
<keyword evidence="2" id="KW-1185">Reference proteome</keyword>
<proteinExistence type="predicted"/>
<protein>
    <submittedName>
        <fullName evidence="1">Uncharacterized protein</fullName>
    </submittedName>
</protein>
<gene>
    <name evidence="1" type="ORF">CEXT_469501</name>
</gene>
<name>A0AAV4PFP4_CAEEX</name>
<reference evidence="1 2" key="1">
    <citation type="submission" date="2021-06" db="EMBL/GenBank/DDBJ databases">
        <title>Caerostris extrusa draft genome.</title>
        <authorList>
            <person name="Kono N."/>
            <person name="Arakawa K."/>
        </authorList>
    </citation>
    <scope>NUCLEOTIDE SEQUENCE [LARGE SCALE GENOMIC DNA]</scope>
</reference>
<dbReference type="AlphaFoldDB" id="A0AAV4PFP4"/>
<dbReference type="Proteomes" id="UP001054945">
    <property type="component" value="Unassembled WGS sequence"/>
</dbReference>